<keyword evidence="1" id="KW-0479">Metal-binding</keyword>
<dbReference type="Pfam" id="PF13183">
    <property type="entry name" value="Fer4_8"/>
    <property type="match status" value="1"/>
</dbReference>
<dbReference type="GO" id="GO:0046872">
    <property type="term" value="F:metal ion binding"/>
    <property type="evidence" value="ECO:0007669"/>
    <property type="project" value="UniProtKB-KW"/>
</dbReference>
<reference evidence="5" key="2">
    <citation type="submission" date="2024-06" db="EMBL/GenBank/DDBJ databases">
        <authorList>
            <person name="Plum-Jensen L.E."/>
            <person name="Schramm A."/>
            <person name="Marshall I.P.G."/>
        </authorList>
    </citation>
    <scope>NUCLEOTIDE SEQUENCE</scope>
    <source>
        <strain evidence="5">Rat1</strain>
    </source>
</reference>
<dbReference type="InterPro" id="IPR017900">
    <property type="entry name" value="4Fe4S_Fe_S_CS"/>
</dbReference>
<proteinExistence type="predicted"/>
<gene>
    <name evidence="5" type="ORF">Q3M24_02700</name>
</gene>
<sequence length="199" mass="22538">MSKTPVEHVHARLDHDEDLSLLNEVSMKTAGVSRLEMCIQCGSCGGSCPSEMDMDHTPRTLFAMLRAGMREEALLSNTPWICVSCYHCVVRCPQNVHITDVMYTLKGMAIREKKYRDSTAPDFSETFVDMVEKYGRSYEFGLATRHYLKHSPLRMIRTAAMGLDMLKKGRLSMKPTTIEGMDQLTAILNKAKEMELAHE</sequence>
<dbReference type="PANTHER" id="PTHR43255">
    <property type="entry name" value="IRON-SULFUR-BINDING OXIDOREDUCTASE FADF-RELATED-RELATED"/>
    <property type="match status" value="1"/>
</dbReference>
<protein>
    <submittedName>
        <fullName evidence="5">4Fe-4S dicluster domain-containing protein</fullName>
    </submittedName>
</protein>
<dbReference type="GO" id="GO:0005886">
    <property type="term" value="C:plasma membrane"/>
    <property type="evidence" value="ECO:0007669"/>
    <property type="project" value="TreeGrafter"/>
</dbReference>
<evidence type="ECO:0000256" key="2">
    <source>
        <dbReference type="ARBA" id="ARBA00023004"/>
    </source>
</evidence>
<dbReference type="AlphaFoldDB" id="A0AAU8LXS8"/>
<dbReference type="InterPro" id="IPR017896">
    <property type="entry name" value="4Fe4S_Fe-S-bd"/>
</dbReference>
<dbReference type="PANTHER" id="PTHR43255:SF2">
    <property type="entry name" value="HETERODISULFIDE REDUCTASE RELATED PROTEIN"/>
    <property type="match status" value="1"/>
</dbReference>
<dbReference type="PROSITE" id="PS00198">
    <property type="entry name" value="4FE4S_FER_1"/>
    <property type="match status" value="1"/>
</dbReference>
<name>A0AAU8LXS8_9BACT</name>
<organism evidence="5">
    <name type="scientific">Candidatus Electrothrix aestuarii</name>
    <dbReference type="NCBI Taxonomy" id="3062594"/>
    <lineage>
        <taxon>Bacteria</taxon>
        <taxon>Pseudomonadati</taxon>
        <taxon>Thermodesulfobacteriota</taxon>
        <taxon>Desulfobulbia</taxon>
        <taxon>Desulfobulbales</taxon>
        <taxon>Desulfobulbaceae</taxon>
        <taxon>Candidatus Electrothrix</taxon>
    </lineage>
</organism>
<dbReference type="InterPro" id="IPR051460">
    <property type="entry name" value="HdrC_iron-sulfur_subunit"/>
</dbReference>
<dbReference type="SUPFAM" id="SSF46548">
    <property type="entry name" value="alpha-helical ferredoxin"/>
    <property type="match status" value="1"/>
</dbReference>
<evidence type="ECO:0000313" key="5">
    <source>
        <dbReference type="EMBL" id="XCN73681.1"/>
    </source>
</evidence>
<dbReference type="EMBL" id="CP159373">
    <property type="protein sequence ID" value="XCN73681.1"/>
    <property type="molecule type" value="Genomic_DNA"/>
</dbReference>
<evidence type="ECO:0000256" key="3">
    <source>
        <dbReference type="ARBA" id="ARBA00023014"/>
    </source>
</evidence>
<dbReference type="InterPro" id="IPR009051">
    <property type="entry name" value="Helical_ferredxn"/>
</dbReference>
<reference evidence="5" key="1">
    <citation type="journal article" date="2024" name="Syst. Appl. Microbiol.">
        <title>First single-strain enrichments of Electrothrix cable bacteria, description of E. aestuarii sp. nov. and E. rattekaaiensis sp. nov., and proposal of a cable bacteria taxonomy following the rules of the SeqCode.</title>
        <authorList>
            <person name="Plum-Jensen L.E."/>
            <person name="Schramm A."/>
            <person name="Marshall I.P.G."/>
        </authorList>
    </citation>
    <scope>NUCLEOTIDE SEQUENCE</scope>
    <source>
        <strain evidence="5">Rat1</strain>
    </source>
</reference>
<evidence type="ECO:0000256" key="1">
    <source>
        <dbReference type="ARBA" id="ARBA00022723"/>
    </source>
</evidence>
<dbReference type="Gene3D" id="1.10.1060.10">
    <property type="entry name" value="Alpha-helical ferredoxin"/>
    <property type="match status" value="1"/>
</dbReference>
<dbReference type="KEGG" id="eaj:Q3M24_02700"/>
<dbReference type="GO" id="GO:0051536">
    <property type="term" value="F:iron-sulfur cluster binding"/>
    <property type="evidence" value="ECO:0007669"/>
    <property type="project" value="UniProtKB-KW"/>
</dbReference>
<keyword evidence="2" id="KW-0408">Iron</keyword>
<keyword evidence="3" id="KW-0411">Iron-sulfur</keyword>
<feature type="domain" description="4Fe-4S ferredoxin-type" evidence="4">
    <location>
        <begin position="28"/>
        <end position="57"/>
    </location>
</feature>
<accession>A0AAU8LXS8</accession>
<dbReference type="PROSITE" id="PS51379">
    <property type="entry name" value="4FE4S_FER_2"/>
    <property type="match status" value="1"/>
</dbReference>
<evidence type="ECO:0000259" key="4">
    <source>
        <dbReference type="PROSITE" id="PS51379"/>
    </source>
</evidence>